<evidence type="ECO:0000256" key="1">
    <source>
        <dbReference type="ARBA" id="ARBA00005047"/>
    </source>
</evidence>
<keyword evidence="6" id="KW-0963">Cytoplasm</keyword>
<dbReference type="UniPathway" id="UPA00031">
    <property type="reaction ID" value="UER00011"/>
</dbReference>
<evidence type="ECO:0000256" key="6">
    <source>
        <dbReference type="HAMAP-Rule" id="MF_00076"/>
    </source>
</evidence>
<dbReference type="InterPro" id="IPR000807">
    <property type="entry name" value="ImidazoleglycerolP_deHydtase"/>
</dbReference>
<dbReference type="OrthoDB" id="9813612at2"/>
<dbReference type="SUPFAM" id="SSF54211">
    <property type="entry name" value="Ribosomal protein S5 domain 2-like"/>
    <property type="match status" value="2"/>
</dbReference>
<dbReference type="PROSITE" id="PS00955">
    <property type="entry name" value="IGP_DEHYDRATASE_2"/>
    <property type="match status" value="1"/>
</dbReference>
<dbReference type="GO" id="GO:0004424">
    <property type="term" value="F:imidazoleglycerol-phosphate dehydratase activity"/>
    <property type="evidence" value="ECO:0007669"/>
    <property type="project" value="UniProtKB-UniRule"/>
</dbReference>
<gene>
    <name evidence="6" type="primary">hisB</name>
    <name evidence="8" type="ORF">SAMN05428963_11496</name>
</gene>
<comment type="pathway">
    <text evidence="1 6 7">Amino-acid biosynthesis; L-histidine biosynthesis; L-histidine from 5-phospho-alpha-D-ribose 1-diphosphate: step 6/9.</text>
</comment>
<dbReference type="NCBIfam" id="NF002114">
    <property type="entry name" value="PRK00951.2-4"/>
    <property type="match status" value="1"/>
</dbReference>
<evidence type="ECO:0000256" key="4">
    <source>
        <dbReference type="ARBA" id="ARBA00023102"/>
    </source>
</evidence>
<evidence type="ECO:0000256" key="3">
    <source>
        <dbReference type="ARBA" id="ARBA00022605"/>
    </source>
</evidence>
<dbReference type="AlphaFoldDB" id="A0A1T4SUW8"/>
<dbReference type="EC" id="4.2.1.19" evidence="6 7"/>
<dbReference type="InterPro" id="IPR020568">
    <property type="entry name" value="Ribosomal_Su5_D2-typ_SF"/>
</dbReference>
<comment type="similarity">
    <text evidence="6 7">Belongs to the imidazoleglycerol-phosphate dehydratase family.</text>
</comment>
<keyword evidence="9" id="KW-1185">Reference proteome</keyword>
<evidence type="ECO:0000256" key="2">
    <source>
        <dbReference type="ARBA" id="ARBA00016664"/>
    </source>
</evidence>
<accession>A0A1T4SUW8</accession>
<dbReference type="InterPro" id="IPR038494">
    <property type="entry name" value="IGPD_sf"/>
</dbReference>
<proteinExistence type="inferred from homology"/>
<name>A0A1T4SUW8_9HYPH</name>
<sequence length="202" mass="22357">MGETAGRRDATIERKTNETEIRVHVDLDGTGRAKVSTGVGFFDHMLDQLARHSLIDMTVEAKGDLHIDDHHTVEDTGIALGQAIRKAMGERRGIRRYASLDLVMDEVMTRAAVDVSGRPFFVFQVKFEREKIGTFDTDLVREFFQALAQHAGLTLHIVNLHGDNAHHIAETCFKAVARVLGEALSVDPRQADLVPSTKGMLA</sequence>
<dbReference type="PANTHER" id="PTHR23133">
    <property type="entry name" value="IMIDAZOLEGLYCEROL-PHOSPHATE DEHYDRATASE HIS7"/>
    <property type="match status" value="1"/>
</dbReference>
<dbReference type="GO" id="GO:0000105">
    <property type="term" value="P:L-histidine biosynthetic process"/>
    <property type="evidence" value="ECO:0007669"/>
    <property type="project" value="UniProtKB-UniRule"/>
</dbReference>
<evidence type="ECO:0000256" key="5">
    <source>
        <dbReference type="ARBA" id="ARBA00023239"/>
    </source>
</evidence>
<evidence type="ECO:0000313" key="8">
    <source>
        <dbReference type="EMBL" id="SKA32070.1"/>
    </source>
</evidence>
<dbReference type="Gene3D" id="3.30.230.40">
    <property type="entry name" value="Imidazole glycerol phosphate dehydratase, domain 1"/>
    <property type="match status" value="2"/>
</dbReference>
<dbReference type="RefSeq" id="WP_078709730.1">
    <property type="nucleotide sequence ID" value="NZ_FUXL01000014.1"/>
</dbReference>
<dbReference type="FunFam" id="3.30.230.40:FF:000003">
    <property type="entry name" value="Imidazoleglycerol-phosphate dehydratase HisB"/>
    <property type="match status" value="1"/>
</dbReference>
<dbReference type="InterPro" id="IPR020565">
    <property type="entry name" value="ImidazoleglycerP_deHydtase_CS"/>
</dbReference>
<protein>
    <recommendedName>
        <fullName evidence="2 6">Imidazoleglycerol-phosphate dehydratase</fullName>
        <shortName evidence="6">IGPD</shortName>
        <ecNumber evidence="6 7">4.2.1.19</ecNumber>
    </recommendedName>
</protein>
<keyword evidence="5 6" id="KW-0456">Lyase</keyword>
<dbReference type="HAMAP" id="MF_00076">
    <property type="entry name" value="HisB"/>
    <property type="match status" value="1"/>
</dbReference>
<dbReference type="STRING" id="1365950.SAMN05428963_11496"/>
<evidence type="ECO:0000313" key="9">
    <source>
        <dbReference type="Proteomes" id="UP000190135"/>
    </source>
</evidence>
<comment type="subcellular location">
    <subcellularLocation>
        <location evidence="6 7">Cytoplasm</location>
    </subcellularLocation>
</comment>
<dbReference type="GO" id="GO:0005737">
    <property type="term" value="C:cytoplasm"/>
    <property type="evidence" value="ECO:0007669"/>
    <property type="project" value="UniProtKB-SubCell"/>
</dbReference>
<dbReference type="EMBL" id="FUXL01000014">
    <property type="protein sequence ID" value="SKA32070.1"/>
    <property type="molecule type" value="Genomic_DNA"/>
</dbReference>
<keyword evidence="3 6" id="KW-0028">Amino-acid biosynthesis</keyword>
<dbReference type="CDD" id="cd07914">
    <property type="entry name" value="IGPD"/>
    <property type="match status" value="1"/>
</dbReference>
<keyword evidence="4 6" id="KW-0368">Histidine biosynthesis</keyword>
<reference evidence="8 9" key="1">
    <citation type="submission" date="2017-02" db="EMBL/GenBank/DDBJ databases">
        <authorList>
            <person name="Peterson S.W."/>
        </authorList>
    </citation>
    <scope>NUCLEOTIDE SEQUENCE [LARGE SCALE GENOMIC DNA]</scope>
    <source>
        <strain evidence="8 9">USBA 369</strain>
    </source>
</reference>
<organism evidence="8 9">
    <name type="scientific">Consotaella salsifontis</name>
    <dbReference type="NCBI Taxonomy" id="1365950"/>
    <lineage>
        <taxon>Bacteria</taxon>
        <taxon>Pseudomonadati</taxon>
        <taxon>Pseudomonadota</taxon>
        <taxon>Alphaproteobacteria</taxon>
        <taxon>Hyphomicrobiales</taxon>
        <taxon>Aurantimonadaceae</taxon>
        <taxon>Consotaella</taxon>
    </lineage>
</organism>
<evidence type="ECO:0000256" key="7">
    <source>
        <dbReference type="RuleBase" id="RU000599"/>
    </source>
</evidence>
<dbReference type="Pfam" id="PF00475">
    <property type="entry name" value="IGPD"/>
    <property type="match status" value="1"/>
</dbReference>
<dbReference type="PANTHER" id="PTHR23133:SF2">
    <property type="entry name" value="IMIDAZOLEGLYCEROL-PHOSPHATE DEHYDRATASE"/>
    <property type="match status" value="1"/>
</dbReference>
<dbReference type="Proteomes" id="UP000190135">
    <property type="component" value="Unassembled WGS sequence"/>
</dbReference>
<comment type="catalytic activity">
    <reaction evidence="6 7">
        <text>D-erythro-1-(imidazol-4-yl)glycerol 3-phosphate = 3-(imidazol-4-yl)-2-oxopropyl phosphate + H2O</text>
        <dbReference type="Rhea" id="RHEA:11040"/>
        <dbReference type="ChEBI" id="CHEBI:15377"/>
        <dbReference type="ChEBI" id="CHEBI:57766"/>
        <dbReference type="ChEBI" id="CHEBI:58278"/>
        <dbReference type="EC" id="4.2.1.19"/>
    </reaction>
</comment>
<dbReference type="NCBIfam" id="NF002111">
    <property type="entry name" value="PRK00951.2-1"/>
    <property type="match status" value="1"/>
</dbReference>
<dbReference type="PROSITE" id="PS00954">
    <property type="entry name" value="IGP_DEHYDRATASE_1"/>
    <property type="match status" value="1"/>
</dbReference>
<dbReference type="FunFam" id="3.30.230.40:FF:000001">
    <property type="entry name" value="Imidazoleglycerol-phosphate dehydratase HisB"/>
    <property type="match status" value="1"/>
</dbReference>
<dbReference type="NCBIfam" id="NF002109">
    <property type="entry name" value="PRK00951.1-5"/>
    <property type="match status" value="1"/>
</dbReference>